<comment type="caution">
    <text evidence="2">The sequence shown here is derived from an EMBL/GenBank/DDBJ whole genome shotgun (WGS) entry which is preliminary data.</text>
</comment>
<reference evidence="2 3" key="1">
    <citation type="journal article" date="2019" name="Plant Biotechnol. J.">
        <title>The red bayberry genome and genetic basis of sex determination.</title>
        <authorList>
            <person name="Jia H.M."/>
            <person name="Jia H.J."/>
            <person name="Cai Q.L."/>
            <person name="Wang Y."/>
            <person name="Zhao H.B."/>
            <person name="Yang W.F."/>
            <person name="Wang G.Y."/>
            <person name="Li Y.H."/>
            <person name="Zhan D.L."/>
            <person name="Shen Y.T."/>
            <person name="Niu Q.F."/>
            <person name="Chang L."/>
            <person name="Qiu J."/>
            <person name="Zhao L."/>
            <person name="Xie H.B."/>
            <person name="Fu W.Y."/>
            <person name="Jin J."/>
            <person name="Li X.W."/>
            <person name="Jiao Y."/>
            <person name="Zhou C.C."/>
            <person name="Tu T."/>
            <person name="Chai C.Y."/>
            <person name="Gao J.L."/>
            <person name="Fan L.J."/>
            <person name="van de Weg E."/>
            <person name="Wang J.Y."/>
            <person name="Gao Z.S."/>
        </authorList>
    </citation>
    <scope>NUCLEOTIDE SEQUENCE [LARGE SCALE GENOMIC DNA]</scope>
    <source>
        <tissue evidence="2">Leaves</tissue>
    </source>
</reference>
<organism evidence="2 3">
    <name type="scientific">Morella rubra</name>
    <name type="common">Chinese bayberry</name>
    <dbReference type="NCBI Taxonomy" id="262757"/>
    <lineage>
        <taxon>Eukaryota</taxon>
        <taxon>Viridiplantae</taxon>
        <taxon>Streptophyta</taxon>
        <taxon>Embryophyta</taxon>
        <taxon>Tracheophyta</taxon>
        <taxon>Spermatophyta</taxon>
        <taxon>Magnoliopsida</taxon>
        <taxon>eudicotyledons</taxon>
        <taxon>Gunneridae</taxon>
        <taxon>Pentapetalae</taxon>
        <taxon>rosids</taxon>
        <taxon>fabids</taxon>
        <taxon>Fagales</taxon>
        <taxon>Myricaceae</taxon>
        <taxon>Morella</taxon>
    </lineage>
</organism>
<dbReference type="AlphaFoldDB" id="A0A6A1VBB1"/>
<dbReference type="InterPro" id="IPR025558">
    <property type="entry name" value="DUF4283"/>
</dbReference>
<dbReference type="EMBL" id="RXIC02000024">
    <property type="protein sequence ID" value="KAB1209805.1"/>
    <property type="molecule type" value="Genomic_DNA"/>
</dbReference>
<evidence type="ECO:0000259" key="1">
    <source>
        <dbReference type="Pfam" id="PF14111"/>
    </source>
</evidence>
<name>A0A6A1VBB1_9ROSI</name>
<protein>
    <recommendedName>
        <fullName evidence="1">DUF4283 domain-containing protein</fullName>
    </recommendedName>
</protein>
<sequence>MSTFEDEVALLTRRTEALSWDSLPQRLSMDLDSALQHSSRVFIGKLFGLQPPAKSVFLNILHTVWKFAVDLQVEAMANSMYNFHFSHCEGKDRVMNMVPWNFKGHLLLLQHLSPEMTLDEIDLSFATF</sequence>
<feature type="domain" description="DUF4283" evidence="1">
    <location>
        <begin position="43"/>
        <end position="119"/>
    </location>
</feature>
<keyword evidence="3" id="KW-1185">Reference proteome</keyword>
<gene>
    <name evidence="2" type="ORF">CJ030_MR6G013203</name>
</gene>
<dbReference type="Pfam" id="PF14111">
    <property type="entry name" value="DUF4283"/>
    <property type="match status" value="1"/>
</dbReference>
<evidence type="ECO:0000313" key="2">
    <source>
        <dbReference type="EMBL" id="KAB1209805.1"/>
    </source>
</evidence>
<dbReference type="OrthoDB" id="1749304at2759"/>
<proteinExistence type="predicted"/>
<dbReference type="Proteomes" id="UP000516437">
    <property type="component" value="Chromosome 6"/>
</dbReference>
<accession>A0A6A1VBB1</accession>
<evidence type="ECO:0000313" key="3">
    <source>
        <dbReference type="Proteomes" id="UP000516437"/>
    </source>
</evidence>